<feature type="compositionally biased region" description="Polar residues" evidence="1">
    <location>
        <begin position="55"/>
        <end position="68"/>
    </location>
</feature>
<feature type="compositionally biased region" description="Basic and acidic residues" evidence="1">
    <location>
        <begin position="40"/>
        <end position="54"/>
    </location>
</feature>
<accession>A0A815V6D1</accession>
<comment type="caution">
    <text evidence="2">The sequence shown here is derived from an EMBL/GenBank/DDBJ whole genome shotgun (WGS) entry which is preliminary data.</text>
</comment>
<organism evidence="2 3">
    <name type="scientific">Adineta steineri</name>
    <dbReference type="NCBI Taxonomy" id="433720"/>
    <lineage>
        <taxon>Eukaryota</taxon>
        <taxon>Metazoa</taxon>
        <taxon>Spiralia</taxon>
        <taxon>Gnathifera</taxon>
        <taxon>Rotifera</taxon>
        <taxon>Eurotatoria</taxon>
        <taxon>Bdelloidea</taxon>
        <taxon>Adinetida</taxon>
        <taxon>Adinetidae</taxon>
        <taxon>Adineta</taxon>
    </lineage>
</organism>
<evidence type="ECO:0000313" key="3">
    <source>
        <dbReference type="Proteomes" id="UP000663860"/>
    </source>
</evidence>
<evidence type="ECO:0000313" key="2">
    <source>
        <dbReference type="EMBL" id="CAF1528009.1"/>
    </source>
</evidence>
<reference evidence="2" key="1">
    <citation type="submission" date="2021-02" db="EMBL/GenBank/DDBJ databases">
        <authorList>
            <person name="Nowell W R."/>
        </authorList>
    </citation>
    <scope>NUCLEOTIDE SEQUENCE</scope>
</reference>
<dbReference type="Proteomes" id="UP000663860">
    <property type="component" value="Unassembled WGS sequence"/>
</dbReference>
<protein>
    <submittedName>
        <fullName evidence="2">Uncharacterized protein</fullName>
    </submittedName>
</protein>
<evidence type="ECO:0000256" key="1">
    <source>
        <dbReference type="SAM" id="MobiDB-lite"/>
    </source>
</evidence>
<name>A0A815V6D1_9BILA</name>
<gene>
    <name evidence="2" type="ORF">IZO911_LOCUS46062</name>
</gene>
<feature type="compositionally biased region" description="Low complexity" evidence="1">
    <location>
        <begin position="69"/>
        <end position="82"/>
    </location>
</feature>
<feature type="non-terminal residue" evidence="2">
    <location>
        <position position="1"/>
    </location>
</feature>
<dbReference type="AlphaFoldDB" id="A0A815V6D1"/>
<proteinExistence type="predicted"/>
<feature type="region of interest" description="Disordered" evidence="1">
    <location>
        <begin position="40"/>
        <end position="82"/>
    </location>
</feature>
<sequence>QTLTIDTTSDERNKNNGICALRNKLIDRDIKCYSLSDTITRDQDTSGYGSHDDPSSSNNRASSKVTFGSTITQNSASSSSII</sequence>
<dbReference type="EMBL" id="CAJNOE010007493">
    <property type="protein sequence ID" value="CAF1528009.1"/>
    <property type="molecule type" value="Genomic_DNA"/>
</dbReference>